<evidence type="ECO:0000313" key="2">
    <source>
        <dbReference type="EMBL" id="UWM56943.1"/>
    </source>
</evidence>
<dbReference type="InterPro" id="IPR018391">
    <property type="entry name" value="PQQ_b-propeller_rpt"/>
</dbReference>
<sequence>MWELEWPVGGLYRPTPLIVADGTVIAFVDDGQRGLLLAISLADGQIRWRRPAQNAEYGWAAAANGTVFADVATPDSPVQFAARSLGDGTASWTSNVGLAGLATPKFAGGQLLTVDQSRDSTRNDEQFALVARDARTGRKCWRTVHDGRRPLDMAVADGRAVLPTRESGIIALDAASGEQRWRSDVGGDTAAIVDGRVVSTRFPGELRVLSLADGSVEWTIQSEYFIESVESAEETQYARPGFDVGAVTSEAIVYHLSVPSDYPGRLQARALDTGDLLWDVGPEPTPVAAHSYSRPVVVGDDVLSVRSARRGGSEDPPRALLRHDIADGTELDRISYSVGDIVYRPVVADNTLLVPTGERLVAYT</sequence>
<proteinExistence type="predicted"/>
<dbReference type="SMART" id="SM00564">
    <property type="entry name" value="PQQ"/>
    <property type="match status" value="3"/>
</dbReference>
<organism evidence="2 3">
    <name type="scientific">Salinirubellus salinus</name>
    <dbReference type="NCBI Taxonomy" id="1364945"/>
    <lineage>
        <taxon>Archaea</taxon>
        <taxon>Methanobacteriati</taxon>
        <taxon>Methanobacteriota</taxon>
        <taxon>Stenosarchaea group</taxon>
        <taxon>Halobacteria</taxon>
        <taxon>Halobacteriales</taxon>
        <taxon>Natronomonadaceae</taxon>
        <taxon>Salinirubellus</taxon>
    </lineage>
</organism>
<dbReference type="EMBL" id="CP104004">
    <property type="protein sequence ID" value="UWM56943.1"/>
    <property type="molecule type" value="Genomic_DNA"/>
</dbReference>
<dbReference type="RefSeq" id="WP_260644054.1">
    <property type="nucleotide sequence ID" value="NZ_CP104004.1"/>
</dbReference>
<dbReference type="SUPFAM" id="SSF50998">
    <property type="entry name" value="Quinoprotein alcohol dehydrogenase-like"/>
    <property type="match status" value="2"/>
</dbReference>
<protein>
    <submittedName>
        <fullName evidence="2">PQQ-like beta-propeller repeat protein</fullName>
    </submittedName>
</protein>
<reference evidence="2" key="1">
    <citation type="submission" date="2022-09" db="EMBL/GenBank/DDBJ databases">
        <title>Diverse halophilic archaea isolated from saline environments.</title>
        <authorList>
            <person name="Cui H.-L."/>
        </authorList>
    </citation>
    <scope>NUCLEOTIDE SEQUENCE</scope>
    <source>
        <strain evidence="2">ZS-35-S2</strain>
        <plasmid evidence="2">unnamed1</plasmid>
    </source>
</reference>
<dbReference type="InterPro" id="IPR015943">
    <property type="entry name" value="WD40/YVTN_repeat-like_dom_sf"/>
</dbReference>
<name>A0A9E7UD45_9EURY</name>
<feature type="domain" description="Pyrrolo-quinoline quinone repeat" evidence="1">
    <location>
        <begin position="130"/>
        <end position="304"/>
    </location>
</feature>
<dbReference type="Gene3D" id="2.130.10.10">
    <property type="entry name" value="YVTN repeat-like/Quinoprotein amine dehydrogenase"/>
    <property type="match status" value="2"/>
</dbReference>
<accession>A0A9E7UD45</accession>
<dbReference type="PANTHER" id="PTHR34512:SF30">
    <property type="entry name" value="OUTER MEMBRANE PROTEIN ASSEMBLY FACTOR BAMB"/>
    <property type="match status" value="1"/>
</dbReference>
<evidence type="ECO:0000313" key="3">
    <source>
        <dbReference type="Proteomes" id="UP001057580"/>
    </source>
</evidence>
<dbReference type="Proteomes" id="UP001057580">
    <property type="component" value="Plasmid unnamed1"/>
</dbReference>
<keyword evidence="2" id="KW-0614">Plasmid</keyword>
<dbReference type="InterPro" id="IPR011047">
    <property type="entry name" value="Quinoprotein_ADH-like_sf"/>
</dbReference>
<dbReference type="PANTHER" id="PTHR34512">
    <property type="entry name" value="CELL SURFACE PROTEIN"/>
    <property type="match status" value="1"/>
</dbReference>
<dbReference type="Pfam" id="PF13360">
    <property type="entry name" value="PQQ_2"/>
    <property type="match status" value="1"/>
</dbReference>
<dbReference type="GeneID" id="74945178"/>
<dbReference type="AlphaFoldDB" id="A0A9E7UD45"/>
<gene>
    <name evidence="2" type="ORF">N0B31_22110</name>
</gene>
<geneLocation type="plasmid" evidence="2 3">
    <name>unnamed1</name>
</geneLocation>
<keyword evidence="3" id="KW-1185">Reference proteome</keyword>
<dbReference type="KEGG" id="ssai:N0B31_22110"/>
<dbReference type="InterPro" id="IPR002372">
    <property type="entry name" value="PQQ_rpt_dom"/>
</dbReference>
<evidence type="ECO:0000259" key="1">
    <source>
        <dbReference type="Pfam" id="PF13360"/>
    </source>
</evidence>